<comment type="caution">
    <text evidence="2">The sequence shown here is derived from an EMBL/GenBank/DDBJ whole genome shotgun (WGS) entry which is preliminary data.</text>
</comment>
<protein>
    <recommendedName>
        <fullName evidence="4">Gag-like protein</fullName>
    </recommendedName>
</protein>
<feature type="compositionally biased region" description="Basic and acidic residues" evidence="1">
    <location>
        <begin position="625"/>
        <end position="634"/>
    </location>
</feature>
<reference evidence="2 3" key="1">
    <citation type="journal article" date="2020" name="Genomics">
        <title>Complete, high-quality genomes from long-read metagenomic sequencing of two wolf lichen thalli reveals enigmatic genome architecture.</title>
        <authorList>
            <person name="McKenzie S.K."/>
            <person name="Walston R.F."/>
            <person name="Allen J.L."/>
        </authorList>
    </citation>
    <scope>NUCLEOTIDE SEQUENCE [LARGE SCALE GENOMIC DNA]</scope>
    <source>
        <strain evidence="2">WasteWater2</strain>
    </source>
</reference>
<sequence length="838" mass="93611">MLQLNWPHIHPHPSQDALDHAASLEADFDALDACVKLSVSKHHRLPSSLQTNIFTGILKALSDPEYPYEVSEADRTLIGALILKHITVEAAERARDRIPLRQYHDIRKSFQEVVTKLNAEGSQAHPKTTTGRHERGANNFTEPSPELEPTLVTRGSCSRQSEAVRPVALSNGDDTREGAGQADFSHEKRRDATPAAIAIDRPKKKGRKRKNHDGLRQTKEGDKASVAGGGGILDIMGNEPGVEEVRVHTDWIDSGVETDDGEDLLRMFKNIEAQCEHIRLQLQDFESEQLKGSAMLHVVDEFMEEDDSGVDLMHADTLVNDPSDLALRPNDQADNQTRIEHDEQFQQGPETEQEVGDPDASSLITFNIENQATVNHLNDMGSDGILLRLSSSLDTMRSLGHDVPDSIRFTEAMLLDIGNVEVLAHAGSKEDMVRLSRIRGWDLEFERSISAQAKSYAVETARISVDSLDMRTRKHKAKAIRELLEENSRVVVSLRCVDDIHNIRSCQGYKKESSLVIKFRTAQQADEVLRSGIFVRGKHYKCHPVDLQILRCGRCQAFGHHRLCCSSAYRCGRCASQHATSACTSNIILCANCHGSHEAKAATCPAREAHKQRLRYTDPSSQIGKADHEERAPEPRSQTAALNLSLPKSMPITPHNEGEVKVEEDVSLQNFGPVQEHHPLRHTSMPASSQHKPRVNAEGSEHTQELGLVQNQPSELTSIQRRLDDLETAVKRLSSPQRHPRRKKRGADEMLTGGPSSYARKQTRRAAQSRDNYPLRNRSHLPTDWNSSPYAVPRPGQGFDDTVNAVGLNLSSFAWYLFLQLQAIAGLWEESRILPWFM</sequence>
<dbReference type="OrthoDB" id="3856898at2759"/>
<organism evidence="2 3">
    <name type="scientific">Letharia columbiana</name>
    <dbReference type="NCBI Taxonomy" id="112416"/>
    <lineage>
        <taxon>Eukaryota</taxon>
        <taxon>Fungi</taxon>
        <taxon>Dikarya</taxon>
        <taxon>Ascomycota</taxon>
        <taxon>Pezizomycotina</taxon>
        <taxon>Lecanoromycetes</taxon>
        <taxon>OSLEUM clade</taxon>
        <taxon>Lecanoromycetidae</taxon>
        <taxon>Lecanorales</taxon>
        <taxon>Lecanorineae</taxon>
        <taxon>Parmeliaceae</taxon>
        <taxon>Letharia</taxon>
    </lineage>
</organism>
<feature type="region of interest" description="Disordered" evidence="1">
    <location>
        <begin position="729"/>
        <end position="789"/>
    </location>
</feature>
<feature type="region of interest" description="Disordered" evidence="1">
    <location>
        <begin position="676"/>
        <end position="715"/>
    </location>
</feature>
<keyword evidence="3" id="KW-1185">Reference proteome</keyword>
<feature type="region of interest" description="Disordered" evidence="1">
    <location>
        <begin position="118"/>
        <end position="231"/>
    </location>
</feature>
<proteinExistence type="predicted"/>
<dbReference type="GeneID" id="59288107"/>
<accession>A0A8H6FUX7</accession>
<dbReference type="EMBL" id="JACCJC010000025">
    <property type="protein sequence ID" value="KAF6235252.1"/>
    <property type="molecule type" value="Genomic_DNA"/>
</dbReference>
<dbReference type="RefSeq" id="XP_037164623.1">
    <property type="nucleotide sequence ID" value="XM_037308357.1"/>
</dbReference>
<dbReference type="AlphaFoldDB" id="A0A8H6FUX7"/>
<feature type="region of interest" description="Disordered" evidence="1">
    <location>
        <begin position="605"/>
        <end position="638"/>
    </location>
</feature>
<evidence type="ECO:0000313" key="2">
    <source>
        <dbReference type="EMBL" id="KAF6235252.1"/>
    </source>
</evidence>
<evidence type="ECO:0000313" key="3">
    <source>
        <dbReference type="Proteomes" id="UP000578531"/>
    </source>
</evidence>
<evidence type="ECO:0008006" key="4">
    <source>
        <dbReference type="Google" id="ProtNLM"/>
    </source>
</evidence>
<feature type="compositionally biased region" description="Basic and acidic residues" evidence="1">
    <location>
        <begin position="212"/>
        <end position="223"/>
    </location>
</feature>
<evidence type="ECO:0000256" key="1">
    <source>
        <dbReference type="SAM" id="MobiDB-lite"/>
    </source>
</evidence>
<name>A0A8H6FUX7_9LECA</name>
<gene>
    <name evidence="2" type="ORF">HO173_006446</name>
</gene>
<feature type="compositionally biased region" description="Basic residues" evidence="1">
    <location>
        <begin position="202"/>
        <end position="211"/>
    </location>
</feature>
<dbReference type="Proteomes" id="UP000578531">
    <property type="component" value="Unassembled WGS sequence"/>
</dbReference>